<evidence type="ECO:0000313" key="1">
    <source>
        <dbReference type="EMBL" id="MDU0111484.1"/>
    </source>
</evidence>
<sequence>MTQTFQSLPTKNTKAGKPRRVGFEVEFSNLSFNKTQSVMKQCLGGEFGQGSVAEQILNVPELGEFNIELDWNFLKRKASEDNNNDQTPEWLSQLAQASEWLVPMEIVCPPIEVASLDKLSTLIEQLREAGAQGTEESPIAAYGVHINTEITVLEPTLIHNYLRAFGLLQWWLVESNEVNFSRKLSPYIDLFSEEYLLEIMSKTTVDMDTLFDDYLAHNPTRNRALDMLPMLAEINQERVFSVVDDPKIKARPAFHYRLPNCLIDDPNWSLQQVWELWLVVETLANNEHGLNQLCEAFVSQKSSWFGGRRKAWTEYIDAWLKDQELA</sequence>
<keyword evidence="2" id="KW-1185">Reference proteome</keyword>
<dbReference type="RefSeq" id="WP_315945443.1">
    <property type="nucleotide sequence ID" value="NZ_JAWCUA010000001.1"/>
</dbReference>
<accession>A0ABU3QVM7</accession>
<dbReference type="EMBL" id="JAWCUA010000001">
    <property type="protein sequence ID" value="MDU0111484.1"/>
    <property type="molecule type" value="Genomic_DNA"/>
</dbReference>
<gene>
    <name evidence="1" type="ORF">RT723_00320</name>
</gene>
<dbReference type="Pfam" id="PF12224">
    <property type="entry name" value="Amidoligase_2"/>
    <property type="match status" value="1"/>
</dbReference>
<comment type="caution">
    <text evidence="1">The sequence shown here is derived from an EMBL/GenBank/DDBJ whole genome shotgun (WGS) entry which is preliminary data.</text>
</comment>
<name>A0ABU3QVM7_9GAMM</name>
<evidence type="ECO:0000313" key="2">
    <source>
        <dbReference type="Proteomes" id="UP001257914"/>
    </source>
</evidence>
<proteinExistence type="predicted"/>
<dbReference type="InterPro" id="IPR022025">
    <property type="entry name" value="Amidoligase_2"/>
</dbReference>
<protein>
    <submittedName>
        <fullName evidence="1">Amidoligase family protein</fullName>
    </submittedName>
</protein>
<dbReference type="Proteomes" id="UP001257914">
    <property type="component" value="Unassembled WGS sequence"/>
</dbReference>
<reference evidence="1 2" key="1">
    <citation type="submission" date="2023-10" db="EMBL/GenBank/DDBJ databases">
        <title>Psychrosphaera aquimaarina strain SW33 isolated from seawater.</title>
        <authorList>
            <person name="Bayburt H."/>
            <person name="Kim J.M."/>
            <person name="Choi B.J."/>
            <person name="Jeon C.O."/>
        </authorList>
    </citation>
    <scope>NUCLEOTIDE SEQUENCE [LARGE SCALE GENOMIC DNA]</scope>
    <source>
        <strain evidence="1 2">KCTC 52743</strain>
    </source>
</reference>
<organism evidence="1 2">
    <name type="scientific">Psychrosphaera aquimarina</name>
    <dbReference type="NCBI Taxonomy" id="2044854"/>
    <lineage>
        <taxon>Bacteria</taxon>
        <taxon>Pseudomonadati</taxon>
        <taxon>Pseudomonadota</taxon>
        <taxon>Gammaproteobacteria</taxon>
        <taxon>Alteromonadales</taxon>
        <taxon>Pseudoalteromonadaceae</taxon>
        <taxon>Psychrosphaera</taxon>
    </lineage>
</organism>